<evidence type="ECO:0000313" key="2">
    <source>
        <dbReference type="Proteomes" id="UP000036367"/>
    </source>
</evidence>
<dbReference type="Proteomes" id="UP000036367">
    <property type="component" value="Unassembled WGS sequence"/>
</dbReference>
<gene>
    <name evidence="1" type="ORF">RISK_006710</name>
</gene>
<name>A0A0J1B3T9_RHOIS</name>
<organism evidence="1 2">
    <name type="scientific">Rhodopirellula islandica</name>
    <dbReference type="NCBI Taxonomy" id="595434"/>
    <lineage>
        <taxon>Bacteria</taxon>
        <taxon>Pseudomonadati</taxon>
        <taxon>Planctomycetota</taxon>
        <taxon>Planctomycetia</taxon>
        <taxon>Pirellulales</taxon>
        <taxon>Pirellulaceae</taxon>
        <taxon>Rhodopirellula</taxon>
    </lineage>
</organism>
<dbReference type="EMBL" id="LECT01000055">
    <property type="protein sequence ID" value="KLU01141.1"/>
    <property type="molecule type" value="Genomic_DNA"/>
</dbReference>
<protein>
    <submittedName>
        <fullName evidence="1">Uncharacterized protein</fullName>
    </submittedName>
</protein>
<evidence type="ECO:0000313" key="1">
    <source>
        <dbReference type="EMBL" id="KLU01141.1"/>
    </source>
</evidence>
<reference evidence="1" key="1">
    <citation type="submission" date="2015-05" db="EMBL/GenBank/DDBJ databases">
        <title>Permanent draft genome of Rhodopirellula islandicus K833.</title>
        <authorList>
            <person name="Kizina J."/>
            <person name="Richter M."/>
            <person name="Glockner F.O."/>
            <person name="Harder J."/>
        </authorList>
    </citation>
    <scope>NUCLEOTIDE SEQUENCE [LARGE SCALE GENOMIC DNA]</scope>
    <source>
        <strain evidence="1">K833</strain>
    </source>
</reference>
<dbReference type="PATRIC" id="fig|595434.4.peg.6391"/>
<proteinExistence type="predicted"/>
<keyword evidence="2" id="KW-1185">Reference proteome</keyword>
<comment type="caution">
    <text evidence="1">The sequence shown here is derived from an EMBL/GenBank/DDBJ whole genome shotgun (WGS) entry which is preliminary data.</text>
</comment>
<accession>A0A0J1B3T9</accession>
<sequence length="89" mass="10132">MDWKRLPRFSIFPTGLADDVEDIGLVVLPYKRSREEQLVSTVLSDHARTRVRRLLRDCLAEAGGRLDLTAMVVTTRKRGRGSIGVMRCF</sequence>
<dbReference type="AlphaFoldDB" id="A0A0J1B3T9"/>